<name>A0AA88H2U0_ARTSF</name>
<evidence type="ECO:0000256" key="1">
    <source>
        <dbReference type="SAM" id="Coils"/>
    </source>
</evidence>
<organism evidence="2 3">
    <name type="scientific">Artemia franciscana</name>
    <name type="common">Brine shrimp</name>
    <name type="synonym">Artemia sanfranciscana</name>
    <dbReference type="NCBI Taxonomy" id="6661"/>
    <lineage>
        <taxon>Eukaryota</taxon>
        <taxon>Metazoa</taxon>
        <taxon>Ecdysozoa</taxon>
        <taxon>Arthropoda</taxon>
        <taxon>Crustacea</taxon>
        <taxon>Branchiopoda</taxon>
        <taxon>Anostraca</taxon>
        <taxon>Artemiidae</taxon>
        <taxon>Artemia</taxon>
    </lineage>
</organism>
<proteinExistence type="predicted"/>
<evidence type="ECO:0000313" key="3">
    <source>
        <dbReference type="Proteomes" id="UP001187531"/>
    </source>
</evidence>
<dbReference type="Proteomes" id="UP001187531">
    <property type="component" value="Unassembled WGS sequence"/>
</dbReference>
<protein>
    <submittedName>
        <fullName evidence="2">Uncharacterized protein</fullName>
    </submittedName>
</protein>
<keyword evidence="1" id="KW-0175">Coiled coil</keyword>
<dbReference type="AlphaFoldDB" id="A0AA88H2U0"/>
<sequence>MLERTLNTKLTIKDAPKPYCGKIELYPISSEIISYAKSARMAYETYLESLEARKADQEKGDRKQFEKEERLALTKRFEEDNESIDALEKEVEEKKAELSTHGQISDSLLEEATRKLDSDAKSNDLVGVKVAKAMLDILKVQCDRELKGAADKVELTVSKKKLNLISDVLKKITKKGP</sequence>
<comment type="caution">
    <text evidence="2">The sequence shown here is derived from an EMBL/GenBank/DDBJ whole genome shotgun (WGS) entry which is preliminary data.</text>
</comment>
<reference evidence="2" key="1">
    <citation type="submission" date="2023-07" db="EMBL/GenBank/DDBJ databases">
        <title>Chromosome-level genome assembly of Artemia franciscana.</title>
        <authorList>
            <person name="Jo E."/>
        </authorList>
    </citation>
    <scope>NUCLEOTIDE SEQUENCE</scope>
    <source>
        <tissue evidence="2">Whole body</tissue>
    </source>
</reference>
<evidence type="ECO:0000313" key="2">
    <source>
        <dbReference type="EMBL" id="KAK2703390.1"/>
    </source>
</evidence>
<dbReference type="EMBL" id="JAVRJZ010000102">
    <property type="protein sequence ID" value="KAK2703390.1"/>
    <property type="molecule type" value="Genomic_DNA"/>
</dbReference>
<gene>
    <name evidence="2" type="ORF">QYM36_018122</name>
</gene>
<accession>A0AA88H2U0</accession>
<keyword evidence="3" id="KW-1185">Reference proteome</keyword>
<feature type="coiled-coil region" evidence="1">
    <location>
        <begin position="70"/>
        <end position="104"/>
    </location>
</feature>